<sequence>MADCPNQDDLDDVDVDQEGNPDLAKSHPVNGIPASCRRVKLYEIYSSSDTWLDKGTGYCHIKTPTDAEGPQIVIELEQDGINVVVESNIMNNTNYSSQNDSIIIWQEGDENRLYRALSFQNLVGHKAFWTYITSVVDESCIQSSPGDRDSGAGSDNELDNYIETSSTSGSVAADTGSPLNSTKYSGDYRALPTPTVSEMRKLEASLDNMLTQSSVADMVFMDLLDKRWLCEAFSVMRQCIELEDLSTLSAISAIMARLILNWCGNLEVLHVFVSDEIFFDLLQAFEYDAELLSQNLCLEHVRFFRESVRHHDIISMDNPSFYRLVHSSYRIEYLKDVVLPRLLDEFSIQRLNSVIFSNTSEILNIISNDGRGFVDLLKEQLSQKYMSALLLRELLGVARCSQGVNQPDRISLLLLIKHTQLLNELSGYLDGTAPACRDFEANLMPRNRNAEREYSALKESVVDTEDHRPNLLSNRRQGLMDPPSLAVEILNLCLEVFPSIVRTAVFVDAETKNEPALLLSLCDVIARNPNEGVQTQVREIFLRLLDPKNMDLPEKDEMCSLFYDNGILDRLLDGVFGNNVPDSPTIRTAKVHVMDILSLCAREHRHRFKLRVQSHKLPLRVLASAMKPFDKFVAVGAMKFLHVCVKMKDMSVERHIIKYKVLRPVLWILKNKVNAGVDGGSMLESVCLGILSTIDSWALDGLVDWMFQDPFCIPIIKDLQRSYSHCTDNFVFNNLERMYNYSRAGELVSKKRHALADPDRWFEEDDDEEDVECSKRRMISISGSLVEGYDDDEDEEDYEGDIDIRDIEAAGSPGEASTLGKPRMPPWSEDDERNTKNGDDAPFEVRLKPAPAKKISVFIDACRKEPSPRGKLASDFILDSSE</sequence>
<evidence type="ECO:0000256" key="3">
    <source>
        <dbReference type="SAM" id="MobiDB-lite"/>
    </source>
</evidence>
<dbReference type="PANTHER" id="PTHR23318">
    <property type="entry name" value="ATP SYNTHASE GAMMA-RELATED"/>
    <property type="match status" value="1"/>
</dbReference>
<dbReference type="InterPro" id="IPR011993">
    <property type="entry name" value="PH-like_dom_sf"/>
</dbReference>
<dbReference type="Pfam" id="PF22972">
    <property type="entry name" value="EVH1_PP4R3"/>
    <property type="match status" value="1"/>
</dbReference>
<protein>
    <recommendedName>
        <fullName evidence="8">Serine/threonine-protein phosphatase 4 regulatory subunit 3-like central domain-containing protein</fullName>
    </recommendedName>
</protein>
<dbReference type="InterPro" id="IPR055236">
    <property type="entry name" value="EVH1_PP4R3"/>
</dbReference>
<evidence type="ECO:0000256" key="1">
    <source>
        <dbReference type="ARBA" id="ARBA00004123"/>
    </source>
</evidence>
<comment type="caution">
    <text evidence="6">The sequence shown here is derived from an EMBL/GenBank/DDBJ whole genome shotgun (WGS) entry which is preliminary data.</text>
</comment>
<accession>A0AAD9LEG8</accession>
<dbReference type="AlphaFoldDB" id="A0AAD9LEG8"/>
<dbReference type="GO" id="GO:0072542">
    <property type="term" value="F:protein phosphatase activator activity"/>
    <property type="evidence" value="ECO:0007669"/>
    <property type="project" value="TreeGrafter"/>
</dbReference>
<dbReference type="Pfam" id="PF04802">
    <property type="entry name" value="PP4R3"/>
    <property type="match status" value="1"/>
</dbReference>
<evidence type="ECO:0000313" key="6">
    <source>
        <dbReference type="EMBL" id="KAK1932827.1"/>
    </source>
</evidence>
<feature type="region of interest" description="Disordered" evidence="3">
    <location>
        <begin position="143"/>
        <end position="178"/>
    </location>
</feature>
<comment type="subcellular location">
    <subcellularLocation>
        <location evidence="1">Nucleus</location>
    </subcellularLocation>
</comment>
<gene>
    <name evidence="6" type="ORF">X943_000987</name>
</gene>
<feature type="domain" description="PP4R3 EVH1-like" evidence="5">
    <location>
        <begin position="37"/>
        <end position="135"/>
    </location>
</feature>
<dbReference type="GO" id="GO:0005654">
    <property type="term" value="C:nucleoplasm"/>
    <property type="evidence" value="ECO:0007669"/>
    <property type="project" value="TreeGrafter"/>
</dbReference>
<reference evidence="6" key="2">
    <citation type="submission" date="2021-05" db="EMBL/GenBank/DDBJ databases">
        <authorList>
            <person name="Pain A."/>
        </authorList>
    </citation>
    <scope>NUCLEOTIDE SEQUENCE</scope>
    <source>
        <strain evidence="6">1802A</strain>
    </source>
</reference>
<dbReference type="Proteomes" id="UP001195914">
    <property type="component" value="Unassembled WGS sequence"/>
</dbReference>
<feature type="compositionally biased region" description="Basic and acidic residues" evidence="3">
    <location>
        <begin position="833"/>
        <end position="847"/>
    </location>
</feature>
<evidence type="ECO:0008006" key="8">
    <source>
        <dbReference type="Google" id="ProtNLM"/>
    </source>
</evidence>
<proteinExistence type="predicted"/>
<dbReference type="PANTHER" id="PTHR23318:SF0">
    <property type="entry name" value="SERINE_THREONINE-PROTEIN PHOSPHATASE 4 REGULATORY SUBUNIT 3"/>
    <property type="match status" value="1"/>
</dbReference>
<dbReference type="SUPFAM" id="SSF50729">
    <property type="entry name" value="PH domain-like"/>
    <property type="match status" value="1"/>
</dbReference>
<evidence type="ECO:0000256" key="2">
    <source>
        <dbReference type="ARBA" id="ARBA00023242"/>
    </source>
</evidence>
<feature type="compositionally biased region" description="Acidic residues" evidence="3">
    <location>
        <begin position="1"/>
        <end position="19"/>
    </location>
</feature>
<evidence type="ECO:0000259" key="4">
    <source>
        <dbReference type="Pfam" id="PF04802"/>
    </source>
</evidence>
<organism evidence="6 7">
    <name type="scientific">Babesia divergens</name>
    <dbReference type="NCBI Taxonomy" id="32595"/>
    <lineage>
        <taxon>Eukaryota</taxon>
        <taxon>Sar</taxon>
        <taxon>Alveolata</taxon>
        <taxon>Apicomplexa</taxon>
        <taxon>Aconoidasida</taxon>
        <taxon>Piroplasmida</taxon>
        <taxon>Babesiidae</taxon>
        <taxon>Babesia</taxon>
    </lineage>
</organism>
<keyword evidence="2" id="KW-0539">Nucleus</keyword>
<dbReference type="InterPro" id="IPR006887">
    <property type="entry name" value="P4R3-like_central_dom"/>
</dbReference>
<dbReference type="GO" id="GO:0030289">
    <property type="term" value="C:protein phosphatase 4 complex"/>
    <property type="evidence" value="ECO:0007669"/>
    <property type="project" value="TreeGrafter"/>
</dbReference>
<dbReference type="Gene3D" id="2.30.29.30">
    <property type="entry name" value="Pleckstrin-homology domain (PH domain)/Phosphotyrosine-binding domain (PTB)"/>
    <property type="match status" value="1"/>
</dbReference>
<name>A0AAD9LEG8_BABDI</name>
<dbReference type="InterPro" id="IPR051137">
    <property type="entry name" value="PP4R3-like"/>
</dbReference>
<feature type="domain" description="Serine/threonine-protein phosphatase 4 regulatory subunit 3-like central" evidence="4">
    <location>
        <begin position="208"/>
        <end position="701"/>
    </location>
</feature>
<keyword evidence="7" id="KW-1185">Reference proteome</keyword>
<feature type="region of interest" description="Disordered" evidence="3">
    <location>
        <begin position="808"/>
        <end position="847"/>
    </location>
</feature>
<evidence type="ECO:0000259" key="5">
    <source>
        <dbReference type="Pfam" id="PF22972"/>
    </source>
</evidence>
<dbReference type="EMBL" id="JAHBMH010000073">
    <property type="protein sequence ID" value="KAK1932827.1"/>
    <property type="molecule type" value="Genomic_DNA"/>
</dbReference>
<feature type="region of interest" description="Disordered" evidence="3">
    <location>
        <begin position="1"/>
        <end position="28"/>
    </location>
</feature>
<reference evidence="6" key="1">
    <citation type="journal article" date="2014" name="Nucleic Acids Res.">
        <title>The evolutionary dynamics of variant antigen genes in Babesia reveal a history of genomic innovation underlying host-parasite interaction.</title>
        <authorList>
            <person name="Jackson A.P."/>
            <person name="Otto T.D."/>
            <person name="Darby A."/>
            <person name="Ramaprasad A."/>
            <person name="Xia D."/>
            <person name="Echaide I.E."/>
            <person name="Farber M."/>
            <person name="Gahlot S."/>
            <person name="Gamble J."/>
            <person name="Gupta D."/>
            <person name="Gupta Y."/>
            <person name="Jackson L."/>
            <person name="Malandrin L."/>
            <person name="Malas T.B."/>
            <person name="Moussa E."/>
            <person name="Nair M."/>
            <person name="Reid A.J."/>
            <person name="Sanders M."/>
            <person name="Sharma J."/>
            <person name="Tracey A."/>
            <person name="Quail M.A."/>
            <person name="Weir W."/>
            <person name="Wastling J.M."/>
            <person name="Hall N."/>
            <person name="Willadsen P."/>
            <person name="Lingelbach K."/>
            <person name="Shiels B."/>
            <person name="Tait A."/>
            <person name="Berriman M."/>
            <person name="Allred D.R."/>
            <person name="Pain A."/>
        </authorList>
    </citation>
    <scope>NUCLEOTIDE SEQUENCE</scope>
    <source>
        <strain evidence="6">1802A</strain>
    </source>
</reference>
<evidence type="ECO:0000313" key="7">
    <source>
        <dbReference type="Proteomes" id="UP001195914"/>
    </source>
</evidence>